<dbReference type="GO" id="GO:0008061">
    <property type="term" value="F:chitin binding"/>
    <property type="evidence" value="ECO:0007669"/>
    <property type="project" value="UniProtKB-KW"/>
</dbReference>
<feature type="compositionally biased region" description="Polar residues" evidence="3">
    <location>
        <begin position="125"/>
        <end position="145"/>
    </location>
</feature>
<dbReference type="HOGENOM" id="CLU_425901_0_0_1"/>
<feature type="chain" id="PRO_5001989746" evidence="4">
    <location>
        <begin position="21"/>
        <end position="643"/>
    </location>
</feature>
<feature type="compositionally biased region" description="Polar residues" evidence="3">
    <location>
        <begin position="104"/>
        <end position="113"/>
    </location>
</feature>
<evidence type="ECO:0000313" key="6">
    <source>
        <dbReference type="Proteomes" id="UP000039046"/>
    </source>
</evidence>
<reference evidence="5 6" key="1">
    <citation type="journal article" date="2015" name="Genome Announc.">
        <title>Draft Genome Sequence and Gene Annotation of the Entomopathogenic Fungus Verticillium hemipterigenum.</title>
        <authorList>
            <person name="Horn F."/>
            <person name="Habel A."/>
            <person name="Scharf D.H."/>
            <person name="Dworschak J."/>
            <person name="Brakhage A.A."/>
            <person name="Guthke R."/>
            <person name="Hertweck C."/>
            <person name="Linde J."/>
        </authorList>
    </citation>
    <scope>NUCLEOTIDE SEQUENCE [LARGE SCALE GENOMIC DNA]</scope>
</reference>
<evidence type="ECO:0000256" key="1">
    <source>
        <dbReference type="ARBA" id="ARBA00022669"/>
    </source>
</evidence>
<name>A0A0A1T972_9HYPO</name>
<keyword evidence="2" id="KW-0843">Virulence</keyword>
<organism evidence="5 6">
    <name type="scientific">[Torrubiella] hemipterigena</name>
    <dbReference type="NCBI Taxonomy" id="1531966"/>
    <lineage>
        <taxon>Eukaryota</taxon>
        <taxon>Fungi</taxon>
        <taxon>Dikarya</taxon>
        <taxon>Ascomycota</taxon>
        <taxon>Pezizomycotina</taxon>
        <taxon>Sordariomycetes</taxon>
        <taxon>Hypocreomycetidae</taxon>
        <taxon>Hypocreales</taxon>
        <taxon>Clavicipitaceae</taxon>
        <taxon>Clavicipitaceae incertae sedis</taxon>
        <taxon>'Torrubiella' clade</taxon>
    </lineage>
</organism>
<evidence type="ECO:0000256" key="4">
    <source>
        <dbReference type="SAM" id="SignalP"/>
    </source>
</evidence>
<dbReference type="PANTHER" id="PTHR47700:SF1">
    <property type="entry name" value="CHITINASE"/>
    <property type="match status" value="1"/>
</dbReference>
<dbReference type="InterPro" id="IPR053214">
    <property type="entry name" value="LysM12-like"/>
</dbReference>
<dbReference type="PANTHER" id="PTHR47700">
    <property type="entry name" value="V CHITINASE, PUTATIVE (AFU_ORTHOLOGUE AFUA_6G13720)-RELATED"/>
    <property type="match status" value="1"/>
</dbReference>
<evidence type="ECO:0000256" key="2">
    <source>
        <dbReference type="ARBA" id="ARBA00023026"/>
    </source>
</evidence>
<sequence length="643" mass="69415">MSNPHLKALLLMAALTPVMALPSVIRSRHVSHLADSASANTDGLVSMAQQSPDAIPIPTATSANVEPQAQDDVAQVTASEPSVPDETPAGEANEQSDIPPDIQTLPTDDQTQPPDAAPTEEGEPTNVTPPANENVPASSNNTAETHPTGPSTPSPPAVSIHGNRTGIWTTHNCYMPAVHEIFMEPAQRWLELDTPRAFQDVVDTWKNYDRPNNRDFLKSVENTIADIEGQNCGHISDPGCAAMIDCQHLENQPGTGPAGFLIHNSFVNIHNIYARFAIDLMVATGVALTDLDGFVNTFAPLPPPNLDDQWLKFVFDMVITATTGGFGKILGGGLLASAGFAKLGDDNTKAGVETLMRGVFDFIRDAQNKPAKTVWNAQGQHDFKTSINTGFRKSWEMAATSLETLFDGTDESVHRLANLIDKGQMLPGAKTSDSISSKSDMNLAKHSLTTMFGFAVPQAWRVSRHHVFILDPGTSCYNKQPADTFITTDTDHKSRVCVDGKLYFVVMPPNEPSTKERGGGGGCMKFDACIPTKSVPNQFVSPPGIETLDGKNDLIGNINLEQIVRGSLISFRANNNKNGKVPFKADDIDNVMKLADNNLEMPGFFNLPICSGRVAHDNWGRVTSRIQTFLARQMAQVGSAPVN</sequence>
<keyword evidence="1" id="KW-0147">Chitin-binding</keyword>
<evidence type="ECO:0000256" key="3">
    <source>
        <dbReference type="SAM" id="MobiDB-lite"/>
    </source>
</evidence>
<dbReference type="AlphaFoldDB" id="A0A0A1T972"/>
<dbReference type="STRING" id="1531966.A0A0A1T972"/>
<protein>
    <submittedName>
        <fullName evidence="5">Uncharacterized protein</fullName>
    </submittedName>
</protein>
<evidence type="ECO:0000313" key="5">
    <source>
        <dbReference type="EMBL" id="CEJ82832.1"/>
    </source>
</evidence>
<proteinExistence type="predicted"/>
<dbReference type="Proteomes" id="UP000039046">
    <property type="component" value="Unassembled WGS sequence"/>
</dbReference>
<keyword evidence="4" id="KW-0732">Signal</keyword>
<gene>
    <name evidence="5" type="ORF">VHEMI02878</name>
</gene>
<feature type="region of interest" description="Disordered" evidence="3">
    <location>
        <begin position="66"/>
        <end position="163"/>
    </location>
</feature>
<dbReference type="OrthoDB" id="3257981at2759"/>
<dbReference type="EMBL" id="CDHN01000001">
    <property type="protein sequence ID" value="CEJ82832.1"/>
    <property type="molecule type" value="Genomic_DNA"/>
</dbReference>
<keyword evidence="6" id="KW-1185">Reference proteome</keyword>
<feature type="signal peptide" evidence="4">
    <location>
        <begin position="1"/>
        <end position="20"/>
    </location>
</feature>
<accession>A0A0A1T972</accession>